<dbReference type="InterPro" id="IPR020046">
    <property type="entry name" value="5-3_exonucl_a-hlix_arch_N"/>
</dbReference>
<evidence type="ECO:0000256" key="10">
    <source>
        <dbReference type="ARBA" id="ARBA00023125"/>
    </source>
</evidence>
<evidence type="ECO:0000256" key="5">
    <source>
        <dbReference type="ARBA" id="ARBA00022722"/>
    </source>
</evidence>
<keyword evidence="11 15" id="KW-0234">DNA repair</keyword>
<dbReference type="InterPro" id="IPR018320">
    <property type="entry name" value="DNA_polymerase_1"/>
</dbReference>
<dbReference type="Pfam" id="PF02739">
    <property type="entry name" value="5_3_exonuc_N"/>
    <property type="match status" value="1"/>
</dbReference>
<evidence type="ECO:0000256" key="14">
    <source>
        <dbReference type="NCBIfam" id="TIGR00593"/>
    </source>
</evidence>
<keyword evidence="4 15" id="KW-0235">DNA replication</keyword>
<dbReference type="NCBIfam" id="TIGR00593">
    <property type="entry name" value="pola"/>
    <property type="match status" value="1"/>
</dbReference>
<comment type="similarity">
    <text evidence="1 15">Belongs to the DNA polymerase type-A family.</text>
</comment>
<evidence type="ECO:0000256" key="8">
    <source>
        <dbReference type="ARBA" id="ARBA00022839"/>
    </source>
</evidence>
<dbReference type="NCBIfam" id="NF004397">
    <property type="entry name" value="PRK05755.1"/>
    <property type="match status" value="1"/>
</dbReference>
<name>A0A6L5G8A3_9ACTN</name>
<keyword evidence="5" id="KW-0540">Nuclease</keyword>
<dbReference type="GO" id="GO:0006302">
    <property type="term" value="P:double-strand break repair"/>
    <property type="evidence" value="ECO:0007669"/>
    <property type="project" value="TreeGrafter"/>
</dbReference>
<dbReference type="Pfam" id="PF00476">
    <property type="entry name" value="DNA_pol_A"/>
    <property type="match status" value="1"/>
</dbReference>
<keyword evidence="10 15" id="KW-0238">DNA-binding</keyword>
<accession>A0A6L5G8A3</accession>
<dbReference type="SMART" id="SM00279">
    <property type="entry name" value="HhH2"/>
    <property type="match status" value="1"/>
</dbReference>
<dbReference type="Proteomes" id="UP000477750">
    <property type="component" value="Unassembled WGS sequence"/>
</dbReference>
<evidence type="ECO:0000313" key="18">
    <source>
        <dbReference type="EMBL" id="MQM25841.1"/>
    </source>
</evidence>
<evidence type="ECO:0000256" key="9">
    <source>
        <dbReference type="ARBA" id="ARBA00022932"/>
    </source>
</evidence>
<keyword evidence="9 15" id="KW-0239">DNA-directed DNA polymerase</keyword>
<dbReference type="SUPFAM" id="SSF88723">
    <property type="entry name" value="PIN domain-like"/>
    <property type="match status" value="1"/>
</dbReference>
<dbReference type="InterPro" id="IPR043502">
    <property type="entry name" value="DNA/RNA_pol_sf"/>
</dbReference>
<dbReference type="EMBL" id="WIAO01000009">
    <property type="protein sequence ID" value="MQM25841.1"/>
    <property type="molecule type" value="Genomic_DNA"/>
</dbReference>
<dbReference type="Pfam" id="PF22619">
    <property type="entry name" value="DNA_polI_exo1"/>
    <property type="match status" value="1"/>
</dbReference>
<dbReference type="InterPro" id="IPR008918">
    <property type="entry name" value="HhH2"/>
</dbReference>
<dbReference type="FunFam" id="1.10.150.20:FF:000002">
    <property type="entry name" value="DNA polymerase I"/>
    <property type="match status" value="1"/>
</dbReference>
<dbReference type="FunFam" id="3.40.50.1010:FF:000001">
    <property type="entry name" value="DNA polymerase I"/>
    <property type="match status" value="1"/>
</dbReference>
<keyword evidence="7 15" id="KW-0378">Hydrolase</keyword>
<sequence length="905" mass="98420">MTASQSRLLLIDGHSMAFRAFFALPAEKFATDDGQVTNAVYGFASMLINLLKAEEPTHVAVAFDVSRQSFRTEEYPAYKDGRGETPEDFKSQIPIIQQLLDAFGIPWLTKQSYEADDIIATLASQSEAAGLDTLISSGDRDAIQLVNDTVTLLYPVKGVTELARYTPAAVEEKYGVTPERYRDLAALVGEKADNLPGVPGVGPKTAAKWIAKYGSLDGLVAKADEITGKAGQSLRDNLDGVLRNYRLNCLVKDVELDRAIPDLEWRGWDVTETNRLFDALQFRALGERLNANLPEKAVGAAVAPVAETPQLESAALVPGGLDVWLAAREGDVAIAFTGQFASGAGSFDTIALAEGGQALWFEPSQLDAEDERTWVDWLADSAKPKLVHDAKAFLWGADAAGWPEPAGIKADTMIAAYLLKPEQRSYALGDLAMQYLGRELEAAMTPVDDGALFSDSALAGPDGDMSDDIARVQADCSAAAVVGELAAVQAERLEQRHQARLAAELEFPVIGVVARMEITGIAADEGHFADIEAGFAAQSKEATERAHEIVGRPFNVGSPKQLQEILFDELKMPKTKRTKTGYTTNAEALQQLLVKTGHPLLEQLLRFRDVEKLKQIVATLRATIQPDGRIHTTFHQTVAATGRLSSADPNLQNIPVRSEAGRAIRAGFVVSEGFESLMTIDYSQIEMRIMASLTGDEGLIDAFIAGEDIHRAVAAKVFSVEPAAVTDEHRRKIKAMSYGLAYGLSPYGLSQQLGISTQEAQQLSDDYFARFGKVRDYLHRVVEEARKTGYTETIMGRRRYFPDLTSDNRQLREIAERAALNAPIQGSAADIMKTAMLGVDRALRREKLDSRVLLQVHDELVCEVAPGEAERLEALVREQMSNAATLAVPLTVSAGFGESWEAAAH</sequence>
<gene>
    <name evidence="15 18" type="primary">polA</name>
    <name evidence="18" type="ORF">GFD30_09700</name>
</gene>
<dbReference type="Gene3D" id="3.30.420.10">
    <property type="entry name" value="Ribonuclease H-like superfamily/Ribonuclease H"/>
    <property type="match status" value="1"/>
</dbReference>
<dbReference type="AlphaFoldDB" id="A0A6L5G8A3"/>
<dbReference type="Pfam" id="PF01367">
    <property type="entry name" value="5_3_exonuc"/>
    <property type="match status" value="1"/>
</dbReference>
<dbReference type="Gene3D" id="3.30.70.370">
    <property type="match status" value="1"/>
</dbReference>
<comment type="function">
    <text evidence="13">In addition to polymerase activity, this DNA polymerase exhibits 3'-5' and 5'-3' exonuclease activity.</text>
</comment>
<dbReference type="RefSeq" id="WP_322633120.1">
    <property type="nucleotide sequence ID" value="NZ_WIAO01000009.1"/>
</dbReference>
<comment type="function">
    <text evidence="15">In addition to polymerase activity, this DNA polymerase exhibits 5'-3' exonuclease activity.</text>
</comment>
<evidence type="ECO:0000259" key="17">
    <source>
        <dbReference type="SMART" id="SM00482"/>
    </source>
</evidence>
<dbReference type="InterPro" id="IPR002298">
    <property type="entry name" value="DNA_polymerase_A"/>
</dbReference>
<evidence type="ECO:0000259" key="16">
    <source>
        <dbReference type="SMART" id="SM00475"/>
    </source>
</evidence>
<comment type="catalytic activity">
    <reaction evidence="12 15">
        <text>DNA(n) + a 2'-deoxyribonucleoside 5'-triphosphate = DNA(n+1) + diphosphate</text>
        <dbReference type="Rhea" id="RHEA:22508"/>
        <dbReference type="Rhea" id="RHEA-COMP:17339"/>
        <dbReference type="Rhea" id="RHEA-COMP:17340"/>
        <dbReference type="ChEBI" id="CHEBI:33019"/>
        <dbReference type="ChEBI" id="CHEBI:61560"/>
        <dbReference type="ChEBI" id="CHEBI:173112"/>
        <dbReference type="EC" id="2.7.7.7"/>
    </reaction>
</comment>
<dbReference type="GO" id="GO:0003887">
    <property type="term" value="F:DNA-directed DNA polymerase activity"/>
    <property type="evidence" value="ECO:0007669"/>
    <property type="project" value="UniProtKB-UniRule"/>
</dbReference>
<evidence type="ECO:0000256" key="6">
    <source>
        <dbReference type="ARBA" id="ARBA00022763"/>
    </source>
</evidence>
<keyword evidence="19" id="KW-1185">Reference proteome</keyword>
<dbReference type="CDD" id="cd06140">
    <property type="entry name" value="DNA_polA_I_Bacillus_like_exo"/>
    <property type="match status" value="1"/>
</dbReference>
<dbReference type="SUPFAM" id="SSF47807">
    <property type="entry name" value="5' to 3' exonuclease, C-terminal subdomain"/>
    <property type="match status" value="1"/>
</dbReference>
<evidence type="ECO:0000256" key="3">
    <source>
        <dbReference type="ARBA" id="ARBA00022695"/>
    </source>
</evidence>
<dbReference type="CDD" id="cd09898">
    <property type="entry name" value="H3TH_53EXO"/>
    <property type="match status" value="1"/>
</dbReference>
<evidence type="ECO:0000256" key="2">
    <source>
        <dbReference type="ARBA" id="ARBA00022679"/>
    </source>
</evidence>
<dbReference type="PRINTS" id="PR00868">
    <property type="entry name" value="DNAPOLI"/>
</dbReference>
<dbReference type="InterPro" id="IPR036397">
    <property type="entry name" value="RNaseH_sf"/>
</dbReference>
<dbReference type="Gene3D" id="3.40.50.1010">
    <property type="entry name" value="5'-nuclease"/>
    <property type="match status" value="1"/>
</dbReference>
<reference evidence="18 19" key="1">
    <citation type="submission" date="2019-10" db="EMBL/GenBank/DDBJ databases">
        <title>Glycomyces albidus sp. nov., a novel actinomycete isolated from rhizosphere soil of wheat (Triticum aestivum L.).</title>
        <authorList>
            <person name="Qian L."/>
        </authorList>
    </citation>
    <scope>NUCLEOTIDE SEQUENCE [LARGE SCALE GENOMIC DNA]</scope>
    <source>
        <strain evidence="18 19">NEAU-7082</strain>
    </source>
</reference>
<dbReference type="Gene3D" id="1.20.1060.10">
    <property type="entry name" value="Taq DNA Polymerase, Chain T, domain 4"/>
    <property type="match status" value="1"/>
</dbReference>
<dbReference type="InterPro" id="IPR012337">
    <property type="entry name" value="RNaseH-like_sf"/>
</dbReference>
<evidence type="ECO:0000256" key="4">
    <source>
        <dbReference type="ARBA" id="ARBA00022705"/>
    </source>
</evidence>
<evidence type="ECO:0000256" key="13">
    <source>
        <dbReference type="ARBA" id="ARBA00053603"/>
    </source>
</evidence>
<evidence type="ECO:0000256" key="11">
    <source>
        <dbReference type="ARBA" id="ARBA00023204"/>
    </source>
</evidence>
<dbReference type="CDD" id="cd09859">
    <property type="entry name" value="PIN_53EXO"/>
    <property type="match status" value="1"/>
</dbReference>
<evidence type="ECO:0000256" key="1">
    <source>
        <dbReference type="ARBA" id="ARBA00007705"/>
    </source>
</evidence>
<feature type="domain" description="5'-3' exonuclease" evidence="16">
    <location>
        <begin position="6"/>
        <end position="266"/>
    </location>
</feature>
<keyword evidence="3 15" id="KW-0548">Nucleotidyltransferase</keyword>
<dbReference type="SUPFAM" id="SSF53098">
    <property type="entry name" value="Ribonuclease H-like"/>
    <property type="match status" value="1"/>
</dbReference>
<dbReference type="InterPro" id="IPR054690">
    <property type="entry name" value="DNA_polI_exonuclease"/>
</dbReference>
<dbReference type="GO" id="GO:0008409">
    <property type="term" value="F:5'-3' exonuclease activity"/>
    <property type="evidence" value="ECO:0007669"/>
    <property type="project" value="UniProtKB-UniRule"/>
</dbReference>
<dbReference type="FunFam" id="1.10.150.20:FF:000003">
    <property type="entry name" value="DNA polymerase I"/>
    <property type="match status" value="1"/>
</dbReference>
<dbReference type="EC" id="2.7.7.7" evidence="14 15"/>
<keyword evidence="2 15" id="KW-0808">Transferase</keyword>
<organism evidence="18 19">
    <name type="scientific">Glycomyces albidus</name>
    <dbReference type="NCBI Taxonomy" id="2656774"/>
    <lineage>
        <taxon>Bacteria</taxon>
        <taxon>Bacillati</taxon>
        <taxon>Actinomycetota</taxon>
        <taxon>Actinomycetes</taxon>
        <taxon>Glycomycetales</taxon>
        <taxon>Glycomycetaceae</taxon>
        <taxon>Glycomyces</taxon>
    </lineage>
</organism>
<dbReference type="InterPro" id="IPR036279">
    <property type="entry name" value="5-3_exonuclease_C_sf"/>
</dbReference>
<feature type="domain" description="DNA-directed DNA polymerase family A palm" evidence="17">
    <location>
        <begin position="661"/>
        <end position="868"/>
    </location>
</feature>
<dbReference type="InterPro" id="IPR020045">
    <property type="entry name" value="DNA_polI_H3TH"/>
</dbReference>
<evidence type="ECO:0000256" key="12">
    <source>
        <dbReference type="ARBA" id="ARBA00049244"/>
    </source>
</evidence>
<evidence type="ECO:0000313" key="19">
    <source>
        <dbReference type="Proteomes" id="UP000477750"/>
    </source>
</evidence>
<evidence type="ECO:0000256" key="15">
    <source>
        <dbReference type="RuleBase" id="RU004460"/>
    </source>
</evidence>
<dbReference type="InterPro" id="IPR002421">
    <property type="entry name" value="5-3_exonuclease"/>
</dbReference>
<dbReference type="PANTHER" id="PTHR10133">
    <property type="entry name" value="DNA POLYMERASE I"/>
    <property type="match status" value="1"/>
</dbReference>
<comment type="caution">
    <text evidence="18">The sequence shown here is derived from an EMBL/GenBank/DDBJ whole genome shotgun (WGS) entry which is preliminary data.</text>
</comment>
<dbReference type="GO" id="GO:0006261">
    <property type="term" value="P:DNA-templated DNA replication"/>
    <property type="evidence" value="ECO:0007669"/>
    <property type="project" value="UniProtKB-UniRule"/>
</dbReference>
<dbReference type="InterPro" id="IPR029060">
    <property type="entry name" value="PIN-like_dom_sf"/>
</dbReference>
<keyword evidence="6 15" id="KW-0227">DNA damage</keyword>
<dbReference type="SMART" id="SM00475">
    <property type="entry name" value="53EXOc"/>
    <property type="match status" value="1"/>
</dbReference>
<dbReference type="CDD" id="cd08637">
    <property type="entry name" value="DNA_pol_A_pol_I_C"/>
    <property type="match status" value="1"/>
</dbReference>
<evidence type="ECO:0000256" key="7">
    <source>
        <dbReference type="ARBA" id="ARBA00022801"/>
    </source>
</evidence>
<proteinExistence type="inferred from homology"/>
<dbReference type="InterPro" id="IPR001098">
    <property type="entry name" value="DNA-dir_DNA_pol_A_palm_dom"/>
</dbReference>
<dbReference type="Gene3D" id="1.10.150.20">
    <property type="entry name" value="5' to 3' exonuclease, C-terminal subdomain"/>
    <property type="match status" value="2"/>
</dbReference>
<protein>
    <recommendedName>
        <fullName evidence="14 15">DNA polymerase I</fullName>
        <ecNumber evidence="14 15">2.7.7.7</ecNumber>
    </recommendedName>
</protein>
<dbReference type="PANTHER" id="PTHR10133:SF27">
    <property type="entry name" value="DNA POLYMERASE NU"/>
    <property type="match status" value="1"/>
</dbReference>
<keyword evidence="8 15" id="KW-0269">Exonuclease</keyword>
<dbReference type="SMART" id="SM00482">
    <property type="entry name" value="POLAc"/>
    <property type="match status" value="1"/>
</dbReference>
<dbReference type="SUPFAM" id="SSF56672">
    <property type="entry name" value="DNA/RNA polymerases"/>
    <property type="match status" value="1"/>
</dbReference>
<dbReference type="GO" id="GO:0003677">
    <property type="term" value="F:DNA binding"/>
    <property type="evidence" value="ECO:0007669"/>
    <property type="project" value="UniProtKB-UniRule"/>
</dbReference>